<dbReference type="EMBL" id="CP032419">
    <property type="protein sequence ID" value="AYC34079.1"/>
    <property type="molecule type" value="Genomic_DNA"/>
</dbReference>
<keyword evidence="3" id="KW-1185">Reference proteome</keyword>
<dbReference type="OrthoDB" id="9774179at2"/>
<organism evidence="2 3">
    <name type="scientific">Pseudomonas cavernae</name>
    <dbReference type="NCBI Taxonomy" id="2320867"/>
    <lineage>
        <taxon>Bacteria</taxon>
        <taxon>Pseudomonadati</taxon>
        <taxon>Pseudomonadota</taxon>
        <taxon>Gammaproteobacteria</taxon>
        <taxon>Pseudomonadales</taxon>
        <taxon>Pseudomonadaceae</taxon>
        <taxon>Pseudomonas</taxon>
    </lineage>
</organism>
<dbReference type="Proteomes" id="UP000265560">
    <property type="component" value="Chromosome"/>
</dbReference>
<evidence type="ECO:0000313" key="2">
    <source>
        <dbReference type="EMBL" id="AYC34079.1"/>
    </source>
</evidence>
<accession>A0A385Z457</accession>
<dbReference type="PANTHER" id="PTHR43841:SF3">
    <property type="entry name" value="(3R)-HYDROXYACYL-ACP DEHYDRATASE SUBUNIT HADB"/>
    <property type="match status" value="1"/>
</dbReference>
<gene>
    <name evidence="2" type="ORF">D3880_17685</name>
</gene>
<dbReference type="CDD" id="cd03453">
    <property type="entry name" value="SAV4209_like"/>
    <property type="match status" value="1"/>
</dbReference>
<feature type="domain" description="MaoC-like" evidence="1">
    <location>
        <begin position="39"/>
        <end position="138"/>
    </location>
</feature>
<protein>
    <submittedName>
        <fullName evidence="2">Dehydratase</fullName>
    </submittedName>
</protein>
<dbReference type="AlphaFoldDB" id="A0A385Z457"/>
<reference evidence="3" key="1">
    <citation type="submission" date="2018-09" db="EMBL/GenBank/DDBJ databases">
        <authorList>
            <person name="Zhu H."/>
        </authorList>
    </citation>
    <scope>NUCLEOTIDE SEQUENCE [LARGE SCALE GENOMIC DNA]</scope>
    <source>
        <strain evidence="3">K2W31S-8</strain>
    </source>
</reference>
<proteinExistence type="predicted"/>
<evidence type="ECO:0000259" key="1">
    <source>
        <dbReference type="Pfam" id="PF01575"/>
    </source>
</evidence>
<dbReference type="PANTHER" id="PTHR43841">
    <property type="entry name" value="3-HYDROXYACYL-THIOESTER DEHYDRATASE HTDX-RELATED"/>
    <property type="match status" value="1"/>
</dbReference>
<dbReference type="InterPro" id="IPR029069">
    <property type="entry name" value="HotDog_dom_sf"/>
</dbReference>
<dbReference type="SUPFAM" id="SSF54637">
    <property type="entry name" value="Thioesterase/thiol ester dehydrase-isomerase"/>
    <property type="match status" value="1"/>
</dbReference>
<evidence type="ECO:0000313" key="3">
    <source>
        <dbReference type="Proteomes" id="UP000265560"/>
    </source>
</evidence>
<dbReference type="KEGG" id="pcav:D3880_17685"/>
<dbReference type="Pfam" id="PF01575">
    <property type="entry name" value="MaoC_dehydratas"/>
    <property type="match status" value="1"/>
</dbReference>
<name>A0A385Z457_9PSED</name>
<sequence>MPKAIWWRSCATVSSYVIEEPTVNLANIEIGYELPSFTTEPINRTTLALYCGASGDHNPIHVDIDFAKKAGMPDVFAHGMLSMGYLARLLTNWVPQENLRSYSVRFVAITQLGDQITCSGKVVEKDEANGTVRLEITTRNQAGEIKLSGEALVALN</sequence>
<dbReference type="Gene3D" id="3.10.129.10">
    <property type="entry name" value="Hotdog Thioesterase"/>
    <property type="match status" value="1"/>
</dbReference>
<dbReference type="InterPro" id="IPR002539">
    <property type="entry name" value="MaoC-like_dom"/>
</dbReference>